<evidence type="ECO:0000313" key="2">
    <source>
        <dbReference type="Proteomes" id="UP000001034"/>
    </source>
</evidence>
<name>B2ZXT7_9CAUD</name>
<dbReference type="EMBL" id="AB366653">
    <property type="protein sequence ID" value="BAG41513.1"/>
    <property type="molecule type" value="Genomic_DNA"/>
</dbReference>
<dbReference type="Proteomes" id="UP000001034">
    <property type="component" value="Segment"/>
</dbReference>
<reference evidence="1 2" key="1">
    <citation type="journal article" date="2010" name="Virology">
        <title>A jumbo phage infecting the phytopathogen Ralstonia solanacearum defines a new lineage of the Myoviridae family.</title>
        <authorList>
            <person name="Yamada T."/>
            <person name="Satoh S."/>
            <person name="Ishikawa H."/>
            <person name="Fujiwara A."/>
            <person name="Kawasaki T."/>
            <person name="Fujie M."/>
            <person name="Ogata H."/>
        </authorList>
    </citation>
    <scope>NUCLEOTIDE SEQUENCE [LARGE SCALE GENOMIC DNA]</scope>
</reference>
<dbReference type="GeneID" id="6369971"/>
<proteinExistence type="predicted"/>
<sequence>MHLVMTIEELEALVPTPSIAWDIAGIDPYKRSQVPDTQEFNIDLRTLYMHGIARMAIVPLVVEGADTLAYTLQDRS</sequence>
<dbReference type="KEGG" id="vg:6369971"/>
<organism evidence="1 2">
    <name type="scientific">Ralstonia phage phiRSL1</name>
    <dbReference type="NCBI Taxonomy" id="1980924"/>
    <lineage>
        <taxon>Viruses</taxon>
        <taxon>Duplodnaviria</taxon>
        <taxon>Heunggongvirae</taxon>
        <taxon>Uroviricota</taxon>
        <taxon>Caudoviricetes</taxon>
        <taxon>Mieseafarmvirus</taxon>
        <taxon>Mieseafarmvirus RSL1</taxon>
    </lineage>
</organism>
<evidence type="ECO:0000313" key="1">
    <source>
        <dbReference type="EMBL" id="BAG41513.1"/>
    </source>
</evidence>
<dbReference type="RefSeq" id="YP_001949943.1">
    <property type="nucleotide sequence ID" value="NC_010811.2"/>
</dbReference>
<protein>
    <submittedName>
        <fullName evidence="1">Uncharacterized protein</fullName>
    </submittedName>
</protein>
<keyword evidence="2" id="KW-1185">Reference proteome</keyword>
<accession>B2ZXT7</accession>